<dbReference type="PANTHER" id="PTHR30069">
    <property type="entry name" value="TONB-DEPENDENT OUTER MEMBRANE RECEPTOR"/>
    <property type="match status" value="1"/>
</dbReference>
<evidence type="ECO:0000313" key="3">
    <source>
        <dbReference type="EMBL" id="VAW34007.1"/>
    </source>
</evidence>
<dbReference type="PROSITE" id="PS52016">
    <property type="entry name" value="TONB_DEPENDENT_REC_3"/>
    <property type="match status" value="1"/>
</dbReference>
<evidence type="ECO:0000259" key="2">
    <source>
        <dbReference type="Pfam" id="PF07715"/>
    </source>
</evidence>
<accession>A0A3B0V7H9</accession>
<proteinExistence type="predicted"/>
<dbReference type="InterPro" id="IPR012910">
    <property type="entry name" value="Plug_dom"/>
</dbReference>
<dbReference type="SUPFAM" id="SSF56935">
    <property type="entry name" value="Porins"/>
    <property type="match status" value="1"/>
</dbReference>
<dbReference type="GO" id="GO:0015344">
    <property type="term" value="F:siderophore uptake transmembrane transporter activity"/>
    <property type="evidence" value="ECO:0007669"/>
    <property type="project" value="TreeGrafter"/>
</dbReference>
<feature type="non-terminal residue" evidence="3">
    <location>
        <position position="358"/>
    </location>
</feature>
<dbReference type="InterPro" id="IPR039426">
    <property type="entry name" value="TonB-dep_rcpt-like"/>
</dbReference>
<feature type="domain" description="TonB-dependent receptor plug" evidence="2">
    <location>
        <begin position="96"/>
        <end position="205"/>
    </location>
</feature>
<dbReference type="Gene3D" id="2.170.130.10">
    <property type="entry name" value="TonB-dependent receptor, plug domain"/>
    <property type="match status" value="1"/>
</dbReference>
<organism evidence="3">
    <name type="scientific">hydrothermal vent metagenome</name>
    <dbReference type="NCBI Taxonomy" id="652676"/>
    <lineage>
        <taxon>unclassified sequences</taxon>
        <taxon>metagenomes</taxon>
        <taxon>ecological metagenomes</taxon>
    </lineage>
</organism>
<gene>
    <name evidence="3" type="ORF">MNBD_DELTA03-1457</name>
</gene>
<dbReference type="EMBL" id="UOEX01000076">
    <property type="protein sequence ID" value="VAW34007.1"/>
    <property type="molecule type" value="Genomic_DNA"/>
</dbReference>
<dbReference type="PANTHER" id="PTHR30069:SF29">
    <property type="entry name" value="HEMOGLOBIN AND HEMOGLOBIN-HAPTOGLOBIN-BINDING PROTEIN 1-RELATED"/>
    <property type="match status" value="1"/>
</dbReference>
<keyword evidence="1" id="KW-0732">Signal</keyword>
<dbReference type="InterPro" id="IPR037066">
    <property type="entry name" value="Plug_dom_sf"/>
</dbReference>
<protein>
    <recommendedName>
        <fullName evidence="2">TonB-dependent receptor plug domain-containing protein</fullName>
    </recommendedName>
</protein>
<dbReference type="GO" id="GO:0044718">
    <property type="term" value="P:siderophore transmembrane transport"/>
    <property type="evidence" value="ECO:0007669"/>
    <property type="project" value="TreeGrafter"/>
</dbReference>
<dbReference type="AlphaFoldDB" id="A0A3B0V7H9"/>
<name>A0A3B0V7H9_9ZZZZ</name>
<sequence>MRSRSSSMQHNWCGKCQLFSLMGMKIITTGFFILLLLGASAGGSAAQTSRQPSLTPAPLAAPQGDDRVYDYLLGLSMAELARLPIQSSGLFPMSRSEAPGSHYVVDIEQLRRMGIRSIAEYIDRQVPGMSTATHGNQGTIIGVRGMLIDNNSKTIMLRDNVNINNRQIVGINGSDLSTTLLGDIERVEISTGPGTLRYGSGAINGSINLISATGKSREGLRLYTMVGSGDFRQVEGSYGQVLNERLNYFLYGGYSKDDGVRPHYTLPISQWSKLNGVNGTPSATFLDNVRVGKTDGNYKFAFRVQFGRPDDRLRVDLKGLLSHTSNVGPVLGEYLTSSADWREEIKATAEARGGRYSP</sequence>
<evidence type="ECO:0000256" key="1">
    <source>
        <dbReference type="ARBA" id="ARBA00022729"/>
    </source>
</evidence>
<dbReference type="Pfam" id="PF07715">
    <property type="entry name" value="Plug"/>
    <property type="match status" value="1"/>
</dbReference>
<dbReference type="GO" id="GO:0009279">
    <property type="term" value="C:cell outer membrane"/>
    <property type="evidence" value="ECO:0007669"/>
    <property type="project" value="TreeGrafter"/>
</dbReference>
<reference evidence="3" key="1">
    <citation type="submission" date="2018-06" db="EMBL/GenBank/DDBJ databases">
        <authorList>
            <person name="Zhirakovskaya E."/>
        </authorList>
    </citation>
    <scope>NUCLEOTIDE SEQUENCE</scope>
</reference>